<protein>
    <submittedName>
        <fullName evidence="1">Uncharacterized protein</fullName>
    </submittedName>
</protein>
<sequence length="174" mass="19343">MAKEDIKFMKNFIKQNWSKISLVLLVGLLIFSFTNKGNISTKEVKKSFIKNDVSSAIQITCTYPQVLNANYLNDEISHNIPQPETNPIIFTFSKLDDPKVGQLSYIDSTRSITNVPIYKITNDSEKLVYLDGTGENYLSTHTIYKNVGVSTYTKTVSILGIPSGTLAIGSCVGY</sequence>
<comment type="caution">
    <text evidence="1">The sequence shown here is derived from an EMBL/GenBank/DDBJ whole genome shotgun (WGS) entry which is preliminary data.</text>
</comment>
<dbReference type="Proteomes" id="UP000178413">
    <property type="component" value="Unassembled WGS sequence"/>
</dbReference>
<dbReference type="EMBL" id="MHRM01000005">
    <property type="protein sequence ID" value="OHA24412.1"/>
    <property type="molecule type" value="Genomic_DNA"/>
</dbReference>
<evidence type="ECO:0000313" key="1">
    <source>
        <dbReference type="EMBL" id="OHA24412.1"/>
    </source>
</evidence>
<organism evidence="1 2">
    <name type="scientific">Candidatus Taylorbacteria bacterium RIFCSPHIGHO2_02_FULL_44_12</name>
    <dbReference type="NCBI Taxonomy" id="1802308"/>
    <lineage>
        <taxon>Bacteria</taxon>
        <taxon>Candidatus Tayloriibacteriota</taxon>
    </lineage>
</organism>
<accession>A0A1G2MN35</accession>
<gene>
    <name evidence="1" type="ORF">A3D50_00140</name>
</gene>
<dbReference type="STRING" id="1802308.A3D50_00140"/>
<name>A0A1G2MN35_9BACT</name>
<reference evidence="1 2" key="1">
    <citation type="journal article" date="2016" name="Nat. Commun.">
        <title>Thousands of microbial genomes shed light on interconnected biogeochemical processes in an aquifer system.</title>
        <authorList>
            <person name="Anantharaman K."/>
            <person name="Brown C.T."/>
            <person name="Hug L.A."/>
            <person name="Sharon I."/>
            <person name="Castelle C.J."/>
            <person name="Probst A.J."/>
            <person name="Thomas B.C."/>
            <person name="Singh A."/>
            <person name="Wilkins M.J."/>
            <person name="Karaoz U."/>
            <person name="Brodie E.L."/>
            <person name="Williams K.H."/>
            <person name="Hubbard S.S."/>
            <person name="Banfield J.F."/>
        </authorList>
    </citation>
    <scope>NUCLEOTIDE SEQUENCE [LARGE SCALE GENOMIC DNA]</scope>
</reference>
<dbReference type="AlphaFoldDB" id="A0A1G2MN35"/>
<evidence type="ECO:0000313" key="2">
    <source>
        <dbReference type="Proteomes" id="UP000178413"/>
    </source>
</evidence>
<proteinExistence type="predicted"/>